<keyword evidence="3" id="KW-1003">Cell membrane</keyword>
<evidence type="ECO:0000256" key="1">
    <source>
        <dbReference type="ARBA" id="ARBA00004651"/>
    </source>
</evidence>
<comment type="similarity">
    <text evidence="2">Belongs to the polysaccharide synthase family.</text>
</comment>
<feature type="transmembrane region" description="Helical" evidence="7">
    <location>
        <begin position="281"/>
        <end position="299"/>
    </location>
</feature>
<dbReference type="Proteomes" id="UP001058980">
    <property type="component" value="Chromosome"/>
</dbReference>
<feature type="transmembrane region" description="Helical" evidence="7">
    <location>
        <begin position="347"/>
        <end position="367"/>
    </location>
</feature>
<dbReference type="PANTHER" id="PTHR30250:SF10">
    <property type="entry name" value="LIPOPOLYSACCHARIDE BIOSYNTHESIS PROTEIN WZXC"/>
    <property type="match status" value="1"/>
</dbReference>
<dbReference type="RefSeq" id="WP_174984452.1">
    <property type="nucleotide sequence ID" value="NZ_CABPSA010000002.1"/>
</dbReference>
<accession>A0A5E4TGP6</accession>
<sequence>MLARLFRSAGAVAIGTAVGQGAIVLATPLLSRIYSPADFGTLAVLLTVGNISMALACLRYDMAIPGANEDEIRGLMSVSVMSCLLLAVVVTVCLALLPGSWHLGAVLDTMAQRPWLIGVCVAAVGIFQATNAYLLRQGDYRGAGIQRASQGIVFIALASIPAVGVLWAYALSFLVAGWRSGRYFAKAATDAVPWREAAARHRQLPMLSLPGAVLDVVGYSLCIWIVVSHYGTASTGVYSQVQRLIGAPMMLASISLGQIMLRHTAEIRDDKPAIRHLVSRLMMLMGAGLVVALPVVWFAGADILRFFLGPKWTIDRELVVAVTFAVAVRACVSPLSTVLISLRRFDLALAWQILYFCSAVTILPWLARHLDLNSYATAYAVHEAVLYGIYLKIILWALRK</sequence>
<dbReference type="GO" id="GO:0005886">
    <property type="term" value="C:plasma membrane"/>
    <property type="evidence" value="ECO:0007669"/>
    <property type="project" value="UniProtKB-SubCell"/>
</dbReference>
<evidence type="ECO:0000313" key="10">
    <source>
        <dbReference type="Proteomes" id="UP000343335"/>
    </source>
</evidence>
<feature type="transmembrane region" description="Helical" evidence="7">
    <location>
        <begin position="115"/>
        <end position="134"/>
    </location>
</feature>
<keyword evidence="4 7" id="KW-0812">Transmembrane</keyword>
<evidence type="ECO:0000256" key="7">
    <source>
        <dbReference type="SAM" id="Phobius"/>
    </source>
</evidence>
<evidence type="ECO:0000256" key="4">
    <source>
        <dbReference type="ARBA" id="ARBA00022692"/>
    </source>
</evidence>
<organism evidence="9 10">
    <name type="scientific">Pandoraea commovens</name>
    <dbReference type="NCBI Taxonomy" id="2508289"/>
    <lineage>
        <taxon>Bacteria</taxon>
        <taxon>Pseudomonadati</taxon>
        <taxon>Pseudomonadota</taxon>
        <taxon>Betaproteobacteria</taxon>
        <taxon>Burkholderiales</taxon>
        <taxon>Burkholderiaceae</taxon>
        <taxon>Pandoraea</taxon>
    </lineage>
</organism>
<reference evidence="9 10" key="1">
    <citation type="submission" date="2019-08" db="EMBL/GenBank/DDBJ databases">
        <authorList>
            <person name="Peeters C."/>
        </authorList>
    </citation>
    <scope>NUCLEOTIDE SEQUENCE [LARGE SCALE GENOMIC DNA]</scope>
    <source>
        <strain evidence="9 10">LMG 31010</strain>
    </source>
</reference>
<evidence type="ECO:0000256" key="2">
    <source>
        <dbReference type="ARBA" id="ARBA00007430"/>
    </source>
</evidence>
<feature type="transmembrane region" description="Helical" evidence="7">
    <location>
        <begin position="154"/>
        <end position="176"/>
    </location>
</feature>
<proteinExistence type="inferred from homology"/>
<keyword evidence="11" id="KW-1185">Reference proteome</keyword>
<dbReference type="AlphaFoldDB" id="A0A5E4TGP6"/>
<dbReference type="EMBL" id="CABPSA010000002">
    <property type="protein sequence ID" value="VVD85674.1"/>
    <property type="molecule type" value="Genomic_DNA"/>
</dbReference>
<dbReference type="PANTHER" id="PTHR30250">
    <property type="entry name" value="PST FAMILY PREDICTED COLANIC ACID TRANSPORTER"/>
    <property type="match status" value="1"/>
</dbReference>
<comment type="subcellular location">
    <subcellularLocation>
        <location evidence="1">Cell membrane</location>
        <topology evidence="1">Multi-pass membrane protein</topology>
    </subcellularLocation>
</comment>
<gene>
    <name evidence="8" type="ORF">NTU39_25705</name>
    <name evidence="9" type="ORF">PCO31010_01361</name>
</gene>
<evidence type="ECO:0000313" key="9">
    <source>
        <dbReference type="EMBL" id="VVD85674.1"/>
    </source>
</evidence>
<feature type="transmembrane region" description="Helical" evidence="7">
    <location>
        <begin position="379"/>
        <end position="398"/>
    </location>
</feature>
<keyword evidence="5 7" id="KW-1133">Transmembrane helix</keyword>
<evidence type="ECO:0000313" key="11">
    <source>
        <dbReference type="Proteomes" id="UP001058980"/>
    </source>
</evidence>
<name>A0A5E4TGP6_9BURK</name>
<reference evidence="8" key="2">
    <citation type="submission" date="2022-08" db="EMBL/GenBank/DDBJ databases">
        <title>Multi-unit outbreak of Pandoraea commovens among non-cystic fibrosis intensive care patients from 2019 to 2021 in Berlin, Germany.</title>
        <authorList>
            <person name="Menzel P."/>
        </authorList>
    </citation>
    <scope>NUCLEOTIDE SEQUENCE</scope>
    <source>
        <strain evidence="8">LB-19-202-79</strain>
    </source>
</reference>
<keyword evidence="6 7" id="KW-0472">Membrane</keyword>
<dbReference type="Pfam" id="PF13440">
    <property type="entry name" value="Polysacc_synt_3"/>
    <property type="match status" value="1"/>
</dbReference>
<evidence type="ECO:0000256" key="6">
    <source>
        <dbReference type="ARBA" id="ARBA00023136"/>
    </source>
</evidence>
<dbReference type="InterPro" id="IPR050833">
    <property type="entry name" value="Poly_Biosynth_Transport"/>
</dbReference>
<evidence type="ECO:0000256" key="3">
    <source>
        <dbReference type="ARBA" id="ARBA00022475"/>
    </source>
</evidence>
<evidence type="ECO:0000256" key="5">
    <source>
        <dbReference type="ARBA" id="ARBA00022989"/>
    </source>
</evidence>
<protein>
    <submittedName>
        <fullName evidence="8">Oligosaccharide flippase family protein</fullName>
    </submittedName>
</protein>
<feature type="transmembrane region" description="Helical" evidence="7">
    <location>
        <begin position="42"/>
        <end position="62"/>
    </location>
</feature>
<dbReference type="Proteomes" id="UP000343335">
    <property type="component" value="Unassembled WGS sequence"/>
</dbReference>
<feature type="transmembrane region" description="Helical" evidence="7">
    <location>
        <begin position="74"/>
        <end position="103"/>
    </location>
</feature>
<evidence type="ECO:0000313" key="8">
    <source>
        <dbReference type="EMBL" id="UVA79343.1"/>
    </source>
</evidence>
<dbReference type="EMBL" id="CP102780">
    <property type="protein sequence ID" value="UVA79343.1"/>
    <property type="molecule type" value="Genomic_DNA"/>
</dbReference>
<feature type="transmembrane region" description="Helical" evidence="7">
    <location>
        <begin position="319"/>
        <end position="340"/>
    </location>
</feature>